<evidence type="ECO:0000256" key="4">
    <source>
        <dbReference type="ARBA" id="ARBA00022898"/>
    </source>
</evidence>
<reference evidence="5" key="1">
    <citation type="journal article" date="2008" name="Appl. Environ. Microbiol.">
        <title>Forest soil metagenome gene cluster involved in antifungal activity expression in Escherichia coli.</title>
        <authorList>
            <person name="Chung E.J."/>
            <person name="Lim H.K."/>
            <person name="Kim J.C."/>
            <person name="Choi G.J."/>
            <person name="Park E.J."/>
            <person name="Lee M.H."/>
            <person name="Chung Y.R."/>
            <person name="Lee S.W."/>
        </authorList>
    </citation>
    <scope>NUCLEOTIDE SEQUENCE</scope>
</reference>
<dbReference type="PANTHER" id="PTHR11986:SF79">
    <property type="entry name" value="ACETYLORNITHINE AMINOTRANSFERASE, MITOCHONDRIAL"/>
    <property type="match status" value="1"/>
</dbReference>
<dbReference type="SUPFAM" id="SSF53383">
    <property type="entry name" value="PLP-dependent transferases"/>
    <property type="match status" value="1"/>
</dbReference>
<comment type="cofactor">
    <cofactor evidence="1">
        <name>pyridoxal 5'-phosphate</name>
        <dbReference type="ChEBI" id="CHEBI:597326"/>
    </cofactor>
</comment>
<protein>
    <submittedName>
        <fullName evidence="5">Pyridoxalphosphate dependent aminotransferase class III</fullName>
    </submittedName>
</protein>
<sequence>MSNYQHYVKTHLSKLLAALGLDISYTRAAGDTLYYRDRHGEEIPVLDLLGGYGSLIFGHNHPQIMATATDLIAQQVPVHAQFSLRERAGELARRLSGMVQRESGSEEEFNVTFANSGAEAIEVAIKHAELDRILKLQTLLDDVTLNIERVQKAIRNGTAKVPVDVYRHSPIREQVFDVRGFEELIVGLVSHNTTQLVKRPIFLVLEKSFHGKLIGSVQLTYNKNFRRPFQYFGLNTRFISPHDPDQLRRVLAEERIVLYDLDVQDGVVRVVERPIPIFAAFLVEPIQGEGGVHMLDADFAKLVRKTCNELDCPLIVDEIQSGMGRSGSFLASTLIPLKGDYYTLSKSLGGGLAKISATLIRKSRVRKEFSLVHSSTFAEDDFSSGIALKVLDMLEADDGKAYHQVQDSAAKLFAAFERVRAAFPDVIKEVRGQGLFIGVEFHSQKNASSIIIRGSAYNDSFGYLLSGYLLHQERIRIAPPGSAPNVLRIEPSMFLSDAQVAHVEAAFGRLCDIVRKQDALHFVFPLTASSRAKPRREAQDFSQAFPAQPAADSRFEPTRPVRKIAFINHLINPQLLTEVDPSLAVLTAEELRQFVLKMDPNKKAAPYPAVRIHSPLGSAVDFILYPLCVSSEQMGQYLADGKLDGIRDDIQDRIKAASEDGCEIAGLGMFTSIVTNNCLSLRVPDTALTTGNAFTVAMAIDAIDNAVAAAGLPIEELTVVVVGAAGNIASTYASLLSEKTTRLILLGSERNGSLSRLNQTLHSIYDDTWQEICTLPREKLGRLAQRLVREPLVAEWLEEGTAPQRGRGKAIAQYVAERHGHDPYITVSTDRSLIRRGHIVLCAANSAEPFLTGEDFRENAIVCDIAVPNNVCEGIGKDRPDVVYQQGGIVATPNGESLHPGARAFLGAGQLFACMAETVIMGLAGINRHYSYGAISKQQVREIAALGRAHGFSLAEYKTGSSL</sequence>
<dbReference type="GO" id="GO:0030170">
    <property type="term" value="F:pyridoxal phosphate binding"/>
    <property type="evidence" value="ECO:0007669"/>
    <property type="project" value="InterPro"/>
</dbReference>
<dbReference type="Gene3D" id="3.90.1150.10">
    <property type="entry name" value="Aspartate Aminotransferase, domain 1"/>
    <property type="match status" value="2"/>
</dbReference>
<keyword evidence="4" id="KW-0663">Pyridoxal phosphate</keyword>
<name>B0LFU2_9BACT</name>
<dbReference type="GO" id="GO:0042802">
    <property type="term" value="F:identical protein binding"/>
    <property type="evidence" value="ECO:0007669"/>
    <property type="project" value="TreeGrafter"/>
</dbReference>
<evidence type="ECO:0000313" key="5">
    <source>
        <dbReference type="EMBL" id="ABW82987.1"/>
    </source>
</evidence>
<keyword evidence="2 5" id="KW-0032">Aminotransferase</keyword>
<dbReference type="InterPro" id="IPR015421">
    <property type="entry name" value="PyrdxlP-dep_Trfase_major"/>
</dbReference>
<dbReference type="InterPro" id="IPR015422">
    <property type="entry name" value="PyrdxlP-dep_Trfase_small"/>
</dbReference>
<accession>B0LFU2</accession>
<dbReference type="Pfam" id="PF00202">
    <property type="entry name" value="Aminotran_3"/>
    <property type="match status" value="1"/>
</dbReference>
<dbReference type="Gene3D" id="3.40.640.10">
    <property type="entry name" value="Type I PLP-dependent aspartate aminotransferase-like (Major domain)"/>
    <property type="match status" value="2"/>
</dbReference>
<dbReference type="Gene3D" id="3.40.50.720">
    <property type="entry name" value="NAD(P)-binding Rossmann-like Domain"/>
    <property type="match status" value="1"/>
</dbReference>
<evidence type="ECO:0000256" key="1">
    <source>
        <dbReference type="ARBA" id="ARBA00001933"/>
    </source>
</evidence>
<organism evidence="5">
    <name type="scientific">uncultured bacterium pEAF66</name>
    <dbReference type="NCBI Taxonomy" id="480414"/>
    <lineage>
        <taxon>Bacteria</taxon>
        <taxon>environmental samples</taxon>
    </lineage>
</organism>
<proteinExistence type="predicted"/>
<dbReference type="InterPro" id="IPR050103">
    <property type="entry name" value="Class-III_PLP-dep_AT"/>
</dbReference>
<keyword evidence="3 5" id="KW-0808">Transferase</keyword>
<evidence type="ECO:0000256" key="2">
    <source>
        <dbReference type="ARBA" id="ARBA00022576"/>
    </source>
</evidence>
<dbReference type="AlphaFoldDB" id="B0LFU2"/>
<evidence type="ECO:0000256" key="3">
    <source>
        <dbReference type="ARBA" id="ARBA00022679"/>
    </source>
</evidence>
<dbReference type="InterPro" id="IPR005814">
    <property type="entry name" value="Aminotrans_3"/>
</dbReference>
<dbReference type="PANTHER" id="PTHR11986">
    <property type="entry name" value="AMINOTRANSFERASE CLASS III"/>
    <property type="match status" value="1"/>
</dbReference>
<dbReference type="EMBL" id="EU099626">
    <property type="protein sequence ID" value="ABW82987.1"/>
    <property type="molecule type" value="Genomic_DNA"/>
</dbReference>
<dbReference type="GO" id="GO:0008483">
    <property type="term" value="F:transaminase activity"/>
    <property type="evidence" value="ECO:0007669"/>
    <property type="project" value="UniProtKB-KW"/>
</dbReference>
<dbReference type="InterPro" id="IPR015424">
    <property type="entry name" value="PyrdxlP-dep_Trfase"/>
</dbReference>